<gene>
    <name evidence="1" type="ORF">A3D04_00815</name>
</gene>
<dbReference type="EMBL" id="MFBD01000013">
    <property type="protein sequence ID" value="OGD89058.1"/>
    <property type="molecule type" value="Genomic_DNA"/>
</dbReference>
<organism evidence="1 2">
    <name type="scientific">Candidatus Curtissbacteria bacterium RIFCSPHIGHO2_02_FULL_40_16b</name>
    <dbReference type="NCBI Taxonomy" id="1797714"/>
    <lineage>
        <taxon>Bacteria</taxon>
        <taxon>Candidatus Curtissiibacteriota</taxon>
    </lineage>
</organism>
<comment type="caution">
    <text evidence="1">The sequence shown here is derived from an EMBL/GenBank/DDBJ whole genome shotgun (WGS) entry which is preliminary data.</text>
</comment>
<dbReference type="Proteomes" id="UP000177369">
    <property type="component" value="Unassembled WGS sequence"/>
</dbReference>
<protein>
    <submittedName>
        <fullName evidence="1">Uncharacterized protein</fullName>
    </submittedName>
</protein>
<dbReference type="Gene3D" id="1.10.1270.10">
    <property type="entry name" value="TrpR-like"/>
    <property type="match status" value="1"/>
</dbReference>
<evidence type="ECO:0000313" key="2">
    <source>
        <dbReference type="Proteomes" id="UP000177369"/>
    </source>
</evidence>
<dbReference type="GO" id="GO:0003700">
    <property type="term" value="F:DNA-binding transcription factor activity"/>
    <property type="evidence" value="ECO:0007669"/>
    <property type="project" value="InterPro"/>
</dbReference>
<dbReference type="STRING" id="1797714.A3D04_00815"/>
<dbReference type="GO" id="GO:0043565">
    <property type="term" value="F:sequence-specific DNA binding"/>
    <property type="evidence" value="ECO:0007669"/>
    <property type="project" value="InterPro"/>
</dbReference>
<reference evidence="1 2" key="1">
    <citation type="journal article" date="2016" name="Nat. Commun.">
        <title>Thousands of microbial genomes shed light on interconnected biogeochemical processes in an aquifer system.</title>
        <authorList>
            <person name="Anantharaman K."/>
            <person name="Brown C.T."/>
            <person name="Hug L.A."/>
            <person name="Sharon I."/>
            <person name="Castelle C.J."/>
            <person name="Probst A.J."/>
            <person name="Thomas B.C."/>
            <person name="Singh A."/>
            <person name="Wilkins M.J."/>
            <person name="Karaoz U."/>
            <person name="Brodie E.L."/>
            <person name="Williams K.H."/>
            <person name="Hubbard S.S."/>
            <person name="Banfield J.F."/>
        </authorList>
    </citation>
    <scope>NUCLEOTIDE SEQUENCE [LARGE SCALE GENOMIC DNA]</scope>
</reference>
<dbReference type="Pfam" id="PF01371">
    <property type="entry name" value="Trp_repressor"/>
    <property type="match status" value="1"/>
</dbReference>
<name>A0A1F5GB18_9BACT</name>
<dbReference type="InterPro" id="IPR000831">
    <property type="entry name" value="Trp_repress"/>
</dbReference>
<sequence length="125" mass="14703">MTQVSKRILARGLKGKVYQTFWEVVAKLKKSDEAQIFFGELFSKIEKINFTKRLSIVILLHKGYEWRAICDLLKVSPTTVAKMASKMESNGFELLFEKVESDESWREFFKELGKLYFRFAKTVDY</sequence>
<dbReference type="InterPro" id="IPR038116">
    <property type="entry name" value="TrpR-like_sf"/>
</dbReference>
<dbReference type="SUPFAM" id="SSF48295">
    <property type="entry name" value="TrpR-like"/>
    <property type="match status" value="1"/>
</dbReference>
<dbReference type="AlphaFoldDB" id="A0A1F5GB18"/>
<proteinExistence type="predicted"/>
<dbReference type="InterPro" id="IPR010921">
    <property type="entry name" value="Trp_repressor/repl_initiator"/>
</dbReference>
<accession>A0A1F5GB18</accession>
<evidence type="ECO:0000313" key="1">
    <source>
        <dbReference type="EMBL" id="OGD89058.1"/>
    </source>
</evidence>